<comment type="caution">
    <text evidence="1">The sequence shown here is derived from an EMBL/GenBank/DDBJ whole genome shotgun (WGS) entry which is preliminary data.</text>
</comment>
<dbReference type="EMBL" id="CASHSV030000409">
    <property type="protein sequence ID" value="CAJ2661677.1"/>
    <property type="molecule type" value="Genomic_DNA"/>
</dbReference>
<organism evidence="1 2">
    <name type="scientific">Trifolium pratense</name>
    <name type="common">Red clover</name>
    <dbReference type="NCBI Taxonomy" id="57577"/>
    <lineage>
        <taxon>Eukaryota</taxon>
        <taxon>Viridiplantae</taxon>
        <taxon>Streptophyta</taxon>
        <taxon>Embryophyta</taxon>
        <taxon>Tracheophyta</taxon>
        <taxon>Spermatophyta</taxon>
        <taxon>Magnoliopsida</taxon>
        <taxon>eudicotyledons</taxon>
        <taxon>Gunneridae</taxon>
        <taxon>Pentapetalae</taxon>
        <taxon>rosids</taxon>
        <taxon>fabids</taxon>
        <taxon>Fabales</taxon>
        <taxon>Fabaceae</taxon>
        <taxon>Papilionoideae</taxon>
        <taxon>50 kb inversion clade</taxon>
        <taxon>NPAAA clade</taxon>
        <taxon>Hologalegina</taxon>
        <taxon>IRL clade</taxon>
        <taxon>Trifolieae</taxon>
        <taxon>Trifolium</taxon>
    </lineage>
</organism>
<evidence type="ECO:0000313" key="2">
    <source>
        <dbReference type="Proteomes" id="UP001177021"/>
    </source>
</evidence>
<protein>
    <submittedName>
        <fullName evidence="1">Uncharacterized protein</fullName>
    </submittedName>
</protein>
<name>A0ACB0KZF2_TRIPR</name>
<reference evidence="1" key="1">
    <citation type="submission" date="2023-10" db="EMBL/GenBank/DDBJ databases">
        <authorList>
            <person name="Rodriguez Cubillos JULIANA M."/>
            <person name="De Vega J."/>
        </authorList>
    </citation>
    <scope>NUCLEOTIDE SEQUENCE</scope>
</reference>
<evidence type="ECO:0000313" key="1">
    <source>
        <dbReference type="EMBL" id="CAJ2661677.1"/>
    </source>
</evidence>
<proteinExistence type="predicted"/>
<sequence length="141" mass="16278">MFHCSLSIYTTQIKNDILSRFIELGEDNASDKSLRDVVLNFVIAGRDTTATTLSWAIYMVMTHSNVAEKLHLELKTFEENQAKEENVTLPQCDDNEDLELFNQRVVQFSKLLNKDSLERLHYLHAVITDSDSNYYKKKGES</sequence>
<keyword evidence="2" id="KW-1185">Reference proteome</keyword>
<accession>A0ACB0KZF2</accession>
<gene>
    <name evidence="1" type="ORF">MILVUS5_LOCUS27347</name>
</gene>
<dbReference type="Proteomes" id="UP001177021">
    <property type="component" value="Unassembled WGS sequence"/>
</dbReference>